<keyword evidence="8 9" id="KW-0975">Bacterial flagellum</keyword>
<keyword evidence="15" id="KW-1185">Reference proteome</keyword>
<evidence type="ECO:0000256" key="8">
    <source>
        <dbReference type="ARBA" id="ARBA00023143"/>
    </source>
</evidence>
<evidence type="ECO:0000256" key="7">
    <source>
        <dbReference type="ARBA" id="ARBA00023136"/>
    </source>
</evidence>
<dbReference type="InterPro" id="IPR045851">
    <property type="entry name" value="AMP-bd_C_sf"/>
</dbReference>
<comment type="caution">
    <text evidence="14">The sequence shown here is derived from an EMBL/GenBank/DDBJ whole genome shotgun (WGS) entry which is preliminary data.</text>
</comment>
<dbReference type="Pfam" id="PF01514">
    <property type="entry name" value="YscJ_FliF"/>
    <property type="match status" value="1"/>
</dbReference>
<keyword evidence="14" id="KW-0282">Flagellum</keyword>
<keyword evidence="14" id="KW-0969">Cilium</keyword>
<dbReference type="NCBIfam" id="TIGR00206">
    <property type="entry name" value="fliF"/>
    <property type="match status" value="1"/>
</dbReference>
<keyword evidence="4" id="KW-1003">Cell membrane</keyword>
<dbReference type="PIRSF" id="PIRSF004862">
    <property type="entry name" value="FliF"/>
    <property type="match status" value="1"/>
</dbReference>
<feature type="region of interest" description="Disordered" evidence="10">
    <location>
        <begin position="316"/>
        <end position="347"/>
    </location>
</feature>
<dbReference type="InterPro" id="IPR043427">
    <property type="entry name" value="YscJ/FliF"/>
</dbReference>
<feature type="domain" description="Flagellar M-ring N-terminal" evidence="12">
    <location>
        <begin position="46"/>
        <end position="221"/>
    </location>
</feature>
<evidence type="ECO:0000256" key="11">
    <source>
        <dbReference type="SAM" id="Phobius"/>
    </source>
</evidence>
<dbReference type="RefSeq" id="WP_304599813.1">
    <property type="nucleotide sequence ID" value="NZ_JAUQYP010000001.1"/>
</dbReference>
<proteinExistence type="inferred from homology"/>
<evidence type="ECO:0000256" key="4">
    <source>
        <dbReference type="ARBA" id="ARBA00022475"/>
    </source>
</evidence>
<evidence type="ECO:0000256" key="3">
    <source>
        <dbReference type="ARBA" id="ARBA00007971"/>
    </source>
</evidence>
<sequence length="537" mass="54790">MPAPISGLLGRLTRTAREFSVAQRTLAVIGVAVLLLGGLALSAWLSKPTMAPLFANLSASDASAIVDQLTSKGVSYQLTDGGSTIMVPANQVYQLRLSAAAAGLPTGSDGGGYSLLDSMGMTSSEFQQQVTYQRALEGELAKTIAAIDGVTTASVHLALPEKSVFVSTTSDPTASVFVKTAPGATLGADQVQSIVHLVSAGIENMKPSDVSVVDAAGHVLSAVGGEGGSVLQNGQVSDYEARVQDSVQQMLDTVLGPGNAVVSVTADLNFDQTQRTTESYSAPSPTLPPINSSTTVEDYAGNGQVVGGVLGQTGAVTTPSTGTGSATGTGTGTATGTGSSGTYHKESATVNNPLNKVTEKMVTAPGTVRRQSVSVIVSDKLTGLNLTDLQTSIAAAAGVDTTRGDVVSVTQMPFDTTAAAQAQQALAAADKQATADRQTELVKTGAIAGVVLISLILLIVMGMRRSRQTRREAIDLGDLQLLEAAKAEALEAAGEARALPQAPVVPDSKRDDVLAMAAEQPAEVAEVLRGWLTAGRS</sequence>
<dbReference type="EMBL" id="JAUQYP010000001">
    <property type="protein sequence ID" value="MDO8106123.1"/>
    <property type="molecule type" value="Genomic_DNA"/>
</dbReference>
<dbReference type="PRINTS" id="PR01009">
    <property type="entry name" value="FLGMRINGFLIF"/>
</dbReference>
<dbReference type="InterPro" id="IPR013556">
    <property type="entry name" value="Flag_M-ring_C"/>
</dbReference>
<feature type="compositionally biased region" description="Gly residues" evidence="10">
    <location>
        <begin position="325"/>
        <end position="339"/>
    </location>
</feature>
<gene>
    <name evidence="14" type="primary">fliF</name>
    <name evidence="14" type="ORF">Q6348_02800</name>
</gene>
<accession>A0ABT9DAA7</accession>
<evidence type="ECO:0000256" key="6">
    <source>
        <dbReference type="ARBA" id="ARBA00022989"/>
    </source>
</evidence>
<feature type="transmembrane region" description="Helical" evidence="11">
    <location>
        <begin position="21"/>
        <end position="45"/>
    </location>
</feature>
<evidence type="ECO:0000256" key="9">
    <source>
        <dbReference type="PIRNR" id="PIRNR004862"/>
    </source>
</evidence>
<evidence type="ECO:0000259" key="13">
    <source>
        <dbReference type="Pfam" id="PF08345"/>
    </source>
</evidence>
<dbReference type="Gene3D" id="3.30.300.30">
    <property type="match status" value="1"/>
</dbReference>
<evidence type="ECO:0000256" key="5">
    <source>
        <dbReference type="ARBA" id="ARBA00022692"/>
    </source>
</evidence>
<comment type="similarity">
    <text evidence="3 9">Belongs to the FliF family.</text>
</comment>
<protein>
    <recommendedName>
        <fullName evidence="9">Flagellar M-ring protein</fullName>
    </recommendedName>
</protein>
<evidence type="ECO:0000256" key="10">
    <source>
        <dbReference type="SAM" id="MobiDB-lite"/>
    </source>
</evidence>
<evidence type="ECO:0000256" key="1">
    <source>
        <dbReference type="ARBA" id="ARBA00004117"/>
    </source>
</evidence>
<dbReference type="Pfam" id="PF08345">
    <property type="entry name" value="YscJ_FliF_C"/>
    <property type="match status" value="1"/>
</dbReference>
<keyword evidence="6 11" id="KW-1133">Transmembrane helix</keyword>
<evidence type="ECO:0000313" key="14">
    <source>
        <dbReference type="EMBL" id="MDO8106123.1"/>
    </source>
</evidence>
<evidence type="ECO:0000259" key="12">
    <source>
        <dbReference type="Pfam" id="PF01514"/>
    </source>
</evidence>
<evidence type="ECO:0000313" key="15">
    <source>
        <dbReference type="Proteomes" id="UP001232536"/>
    </source>
</evidence>
<keyword evidence="7 11" id="KW-0472">Membrane</keyword>
<dbReference type="PANTHER" id="PTHR30046:SF0">
    <property type="entry name" value="FLAGELLAR M-RING PROTEIN"/>
    <property type="match status" value="1"/>
</dbReference>
<feature type="domain" description="Flagellar M-ring C-terminal" evidence="13">
    <location>
        <begin position="251"/>
        <end position="414"/>
    </location>
</feature>
<keyword evidence="5 11" id="KW-0812">Transmembrane</keyword>
<reference evidence="14 15" key="1">
    <citation type="submission" date="2023-07" db="EMBL/GenBank/DDBJ databases">
        <title>Description of novel actinomycetes strains, isolated from tidal flat sediment.</title>
        <authorList>
            <person name="Lu C."/>
        </authorList>
    </citation>
    <scope>NUCLEOTIDE SEQUENCE [LARGE SCALE GENOMIC DNA]</scope>
    <source>
        <strain evidence="14 15">SYSU T00b441</strain>
    </source>
</reference>
<dbReference type="PANTHER" id="PTHR30046">
    <property type="entry name" value="FLAGELLAR M-RING PROTEIN"/>
    <property type="match status" value="1"/>
</dbReference>
<dbReference type="InterPro" id="IPR006182">
    <property type="entry name" value="FliF_N_dom"/>
</dbReference>
<dbReference type="InterPro" id="IPR000067">
    <property type="entry name" value="FlgMring_FliF"/>
</dbReference>
<comment type="function">
    <text evidence="9">The M ring may be actively involved in energy transduction.</text>
</comment>
<comment type="subcellular location">
    <subcellularLocation>
        <location evidence="1 9">Bacterial flagellum basal body</location>
    </subcellularLocation>
    <subcellularLocation>
        <location evidence="2">Cell membrane</location>
        <topology evidence="2">Multi-pass membrane protein</topology>
    </subcellularLocation>
</comment>
<feature type="transmembrane region" description="Helical" evidence="11">
    <location>
        <begin position="441"/>
        <end position="461"/>
    </location>
</feature>
<name>A0ABT9DAA7_9CELL</name>
<keyword evidence="14" id="KW-0966">Cell projection</keyword>
<dbReference type="Proteomes" id="UP001232536">
    <property type="component" value="Unassembled WGS sequence"/>
</dbReference>
<evidence type="ECO:0000256" key="2">
    <source>
        <dbReference type="ARBA" id="ARBA00004651"/>
    </source>
</evidence>
<organism evidence="14 15">
    <name type="scientific">Actinotalea lenta</name>
    <dbReference type="NCBI Taxonomy" id="3064654"/>
    <lineage>
        <taxon>Bacteria</taxon>
        <taxon>Bacillati</taxon>
        <taxon>Actinomycetota</taxon>
        <taxon>Actinomycetes</taxon>
        <taxon>Micrococcales</taxon>
        <taxon>Cellulomonadaceae</taxon>
        <taxon>Actinotalea</taxon>
    </lineage>
</organism>